<evidence type="ECO:0000256" key="17">
    <source>
        <dbReference type="ARBA" id="ARBA00023277"/>
    </source>
</evidence>
<evidence type="ECO:0000256" key="22">
    <source>
        <dbReference type="ARBA" id="ARBA00042757"/>
    </source>
</evidence>
<keyword evidence="11" id="KW-0479">Metal-binding</keyword>
<evidence type="ECO:0000256" key="8">
    <source>
        <dbReference type="ARBA" id="ARBA00013093"/>
    </source>
</evidence>
<comment type="subcellular location">
    <subcellularLocation>
        <location evidence="5">Cell junction</location>
    </subcellularLocation>
    <subcellularLocation>
        <location evidence="4">Cytoplasm</location>
        <location evidence="4">Myofibril</location>
        <location evidence="4">Sarcomere</location>
        <location evidence="4">Z line</location>
    </subcellularLocation>
    <subcellularLocation>
        <location evidence="3">Nucleus</location>
    </subcellularLocation>
</comment>
<dbReference type="EnsemblMetazoa" id="Aqu2.1.31166_001">
    <property type="protein sequence ID" value="Aqu2.1.31166_001"/>
    <property type="gene ID" value="Aqu2.1.31166"/>
</dbReference>
<dbReference type="GO" id="GO:0005634">
    <property type="term" value="C:nucleus"/>
    <property type="evidence" value="ECO:0007669"/>
    <property type="project" value="UniProtKB-SubCell"/>
</dbReference>
<dbReference type="GO" id="GO:0005986">
    <property type="term" value="P:sucrose biosynthetic process"/>
    <property type="evidence" value="ECO:0007669"/>
    <property type="project" value="TreeGrafter"/>
</dbReference>
<sequence>MASDDIDVDSMTLTRFVLSEQKRIGATGSLTLLLNALQTAIKAISAAVRRAGFAKLGSAVGDTNVQGEQVKKLDVIANDLFINMLKSSFEVGVMVSEENDKCIEVTDCGGKYVVAFDPLDGSSNIDCLVSIGSIFAIWKKVSPDSKASEADLYQPGRTMVAAGYSVYGSATMLVISTGNGVNGFTLDPSVGEFILSDYNMKINKRGNIFAINEGYAQYWSSDVTEYVQKCKFPGDGKSPMGARYVGSMVSDMHRTLKYGGIFMYPATTKSPKGKLRLQYECNPMAFIIEQAGGMASNGVIPILDIVPTGIHDRSPIFIGSEENVKDYLKIREEHDKKK</sequence>
<evidence type="ECO:0000256" key="2">
    <source>
        <dbReference type="ARBA" id="ARBA00001946"/>
    </source>
</evidence>
<evidence type="ECO:0000256" key="9">
    <source>
        <dbReference type="ARBA" id="ARBA00022490"/>
    </source>
</evidence>
<keyword evidence="9" id="KW-0963">Cytoplasm</keyword>
<dbReference type="Proteomes" id="UP000007879">
    <property type="component" value="Unassembled WGS sequence"/>
</dbReference>
<evidence type="ECO:0000256" key="20">
    <source>
        <dbReference type="ARBA" id="ARBA00038670"/>
    </source>
</evidence>
<dbReference type="PANTHER" id="PTHR11556:SF1">
    <property type="entry name" value="FRUCTOSE-BISPHOSPHATASE"/>
    <property type="match status" value="1"/>
</dbReference>
<evidence type="ECO:0000256" key="14">
    <source>
        <dbReference type="ARBA" id="ARBA00022842"/>
    </source>
</evidence>
<dbReference type="NCBIfam" id="NF006778">
    <property type="entry name" value="PRK09293.1-1"/>
    <property type="match status" value="1"/>
</dbReference>
<feature type="domain" description="Fructose-1-6-bisphosphatase class 1 C-terminal" evidence="26">
    <location>
        <begin position="202"/>
        <end position="329"/>
    </location>
</feature>
<keyword evidence="28" id="KW-1185">Reference proteome</keyword>
<comment type="catalytic activity">
    <reaction evidence="1">
        <text>beta-D-fructose 1,6-bisphosphate + H2O = beta-D-fructose 6-phosphate + phosphate</text>
        <dbReference type="Rhea" id="RHEA:11064"/>
        <dbReference type="ChEBI" id="CHEBI:15377"/>
        <dbReference type="ChEBI" id="CHEBI:32966"/>
        <dbReference type="ChEBI" id="CHEBI:43474"/>
        <dbReference type="ChEBI" id="CHEBI:57634"/>
        <dbReference type="EC" id="3.1.3.11"/>
    </reaction>
</comment>
<evidence type="ECO:0000313" key="27">
    <source>
        <dbReference type="EnsemblMetazoa" id="Aqu2.1.31166_001"/>
    </source>
</evidence>
<dbReference type="FunFam" id="3.40.190.80:FF:000001">
    <property type="entry name" value="Fructose-1,6-bisphosphatase class 1"/>
    <property type="match status" value="1"/>
</dbReference>
<keyword evidence="10" id="KW-0597">Phosphoprotein</keyword>
<comment type="subunit">
    <text evidence="20">Homotetramer. Interacts with ALDOA; the interaction blocks inhibition by physiological concentrations of AMP and reduces inhibition by Ca(2+). Interacts with alpha-actinin and F-actin.</text>
</comment>
<dbReference type="PRINTS" id="PR00115">
    <property type="entry name" value="F16BPHPHTASE"/>
</dbReference>
<keyword evidence="14" id="KW-0460">Magnesium</keyword>
<accession>A0A1X7UU22</accession>
<evidence type="ECO:0000256" key="19">
    <source>
        <dbReference type="ARBA" id="ARBA00037516"/>
    </source>
</evidence>
<dbReference type="InterPro" id="IPR044015">
    <property type="entry name" value="FBPase_C_dom"/>
</dbReference>
<name>A0A1X7UU22_AMPQE</name>
<dbReference type="SUPFAM" id="SSF56655">
    <property type="entry name" value="Carbohydrate phosphatase"/>
    <property type="match status" value="1"/>
</dbReference>
<dbReference type="Pfam" id="PF18913">
    <property type="entry name" value="FBPase_C"/>
    <property type="match status" value="1"/>
</dbReference>
<keyword evidence="15" id="KW-0965">Cell junction</keyword>
<dbReference type="EnsemblMetazoa" id="XM_019996811.1">
    <property type="protein sequence ID" value="XP_019852370.1"/>
    <property type="gene ID" value="LOC100638089"/>
</dbReference>
<evidence type="ECO:0000256" key="4">
    <source>
        <dbReference type="ARBA" id="ARBA00004216"/>
    </source>
</evidence>
<evidence type="ECO:0000256" key="18">
    <source>
        <dbReference type="ARBA" id="ARBA00032973"/>
    </source>
</evidence>
<dbReference type="GO" id="GO:0006094">
    <property type="term" value="P:gluconeogenesis"/>
    <property type="evidence" value="ECO:0007669"/>
    <property type="project" value="TreeGrafter"/>
</dbReference>
<dbReference type="eggNOG" id="KOG1458">
    <property type="taxonomic scope" value="Eukaryota"/>
</dbReference>
<dbReference type="GO" id="GO:0042132">
    <property type="term" value="F:fructose 1,6-bisphosphate 1-phosphatase activity"/>
    <property type="evidence" value="ECO:0007669"/>
    <property type="project" value="UniProtKB-EC"/>
</dbReference>
<gene>
    <name evidence="27" type="primary">100638089</name>
</gene>
<dbReference type="OrthoDB" id="10256725at2759"/>
<organism evidence="27">
    <name type="scientific">Amphimedon queenslandica</name>
    <name type="common">Sponge</name>
    <dbReference type="NCBI Taxonomy" id="400682"/>
    <lineage>
        <taxon>Eukaryota</taxon>
        <taxon>Metazoa</taxon>
        <taxon>Porifera</taxon>
        <taxon>Demospongiae</taxon>
        <taxon>Heteroscleromorpha</taxon>
        <taxon>Haplosclerida</taxon>
        <taxon>Niphatidae</taxon>
        <taxon>Amphimedon</taxon>
    </lineage>
</organism>
<proteinExistence type="inferred from homology"/>
<keyword evidence="12 24" id="KW-0378">Hydrolase</keyword>
<evidence type="ECO:0000256" key="11">
    <source>
        <dbReference type="ARBA" id="ARBA00022723"/>
    </source>
</evidence>
<evidence type="ECO:0000256" key="3">
    <source>
        <dbReference type="ARBA" id="ARBA00004123"/>
    </source>
</evidence>
<evidence type="ECO:0000259" key="25">
    <source>
        <dbReference type="Pfam" id="PF00316"/>
    </source>
</evidence>
<evidence type="ECO:0000256" key="12">
    <source>
        <dbReference type="ARBA" id="ARBA00022801"/>
    </source>
</evidence>
<comment type="cofactor">
    <cofactor evidence="2">
        <name>Mg(2+)</name>
        <dbReference type="ChEBI" id="CHEBI:18420"/>
    </cofactor>
</comment>
<evidence type="ECO:0000256" key="21">
    <source>
        <dbReference type="ARBA" id="ARBA00040321"/>
    </source>
</evidence>
<evidence type="ECO:0000256" key="13">
    <source>
        <dbReference type="ARBA" id="ARBA00022837"/>
    </source>
</evidence>
<evidence type="ECO:0000256" key="7">
    <source>
        <dbReference type="ARBA" id="ARBA00010941"/>
    </source>
</evidence>
<dbReference type="KEGG" id="aqu:100638089"/>
<comment type="similarity">
    <text evidence="7 24">Belongs to the FBPase class 1 family.</text>
</comment>
<dbReference type="GO" id="GO:0070161">
    <property type="term" value="C:anchoring junction"/>
    <property type="evidence" value="ECO:0007669"/>
    <property type="project" value="UniProtKB-SubCell"/>
</dbReference>
<evidence type="ECO:0000256" key="10">
    <source>
        <dbReference type="ARBA" id="ARBA00022553"/>
    </source>
</evidence>
<keyword evidence="13" id="KW-0106">Calcium</keyword>
<dbReference type="GO" id="GO:0006002">
    <property type="term" value="P:fructose 6-phosphate metabolic process"/>
    <property type="evidence" value="ECO:0007669"/>
    <property type="project" value="TreeGrafter"/>
</dbReference>
<dbReference type="InterPro" id="IPR028343">
    <property type="entry name" value="FBPtase"/>
</dbReference>
<protein>
    <recommendedName>
        <fullName evidence="21">Fructose-1,6-bisphosphatase isozyme 2</fullName>
        <ecNumber evidence="8">3.1.3.11</ecNumber>
    </recommendedName>
    <alternativeName>
        <fullName evidence="18">D-fructose-1,6-bisphosphate 1-phosphohydrolase</fullName>
    </alternativeName>
    <alternativeName>
        <fullName evidence="22">D-fructose-1,6-bisphosphate 1-phosphohydrolase 2</fullName>
    </alternativeName>
    <alternativeName>
        <fullName evidence="23">Muscle FBPase</fullName>
    </alternativeName>
</protein>
<dbReference type="EnsemblMetazoa" id="XM_019996810.1">
    <property type="protein sequence ID" value="XP_019852369.1"/>
    <property type="gene ID" value="LOC100638089"/>
</dbReference>
<dbReference type="AlphaFoldDB" id="A0A1X7UU22"/>
<dbReference type="PIRSF" id="PIRSF000904">
    <property type="entry name" value="FBPtase_SBPase"/>
    <property type="match status" value="1"/>
</dbReference>
<comment type="pathway">
    <text evidence="6">Carbohydrate biosynthesis; gluconeogenesis.</text>
</comment>
<dbReference type="InterPro" id="IPR033391">
    <property type="entry name" value="FBPase_N"/>
</dbReference>
<dbReference type="HAMAP" id="MF_01855">
    <property type="entry name" value="FBPase_class1"/>
    <property type="match status" value="1"/>
</dbReference>
<dbReference type="InParanoid" id="A0A1X7UU22"/>
<evidence type="ECO:0000256" key="1">
    <source>
        <dbReference type="ARBA" id="ARBA00001273"/>
    </source>
</evidence>
<reference evidence="27" key="2">
    <citation type="submission" date="2017-05" db="UniProtKB">
        <authorList>
            <consortium name="EnsemblMetazoa"/>
        </authorList>
    </citation>
    <scope>IDENTIFICATION</scope>
</reference>
<keyword evidence="16" id="KW-0539">Nucleus</keyword>
<dbReference type="CDD" id="cd00354">
    <property type="entry name" value="FBPase"/>
    <property type="match status" value="1"/>
</dbReference>
<evidence type="ECO:0000256" key="23">
    <source>
        <dbReference type="ARBA" id="ARBA00043165"/>
    </source>
</evidence>
<dbReference type="Gene3D" id="3.30.540.10">
    <property type="entry name" value="Fructose-1,6-Bisphosphatase, subunit A, domain 1"/>
    <property type="match status" value="1"/>
</dbReference>
<dbReference type="GO" id="GO:0046872">
    <property type="term" value="F:metal ion binding"/>
    <property type="evidence" value="ECO:0007669"/>
    <property type="project" value="UniProtKB-KW"/>
</dbReference>
<evidence type="ECO:0000313" key="28">
    <source>
        <dbReference type="Proteomes" id="UP000007879"/>
    </source>
</evidence>
<reference evidence="28" key="1">
    <citation type="journal article" date="2010" name="Nature">
        <title>The Amphimedon queenslandica genome and the evolution of animal complexity.</title>
        <authorList>
            <person name="Srivastava M."/>
            <person name="Simakov O."/>
            <person name="Chapman J."/>
            <person name="Fahey B."/>
            <person name="Gauthier M.E."/>
            <person name="Mitros T."/>
            <person name="Richards G.S."/>
            <person name="Conaco C."/>
            <person name="Dacre M."/>
            <person name="Hellsten U."/>
            <person name="Larroux C."/>
            <person name="Putnam N.H."/>
            <person name="Stanke M."/>
            <person name="Adamska M."/>
            <person name="Darling A."/>
            <person name="Degnan S.M."/>
            <person name="Oakley T.H."/>
            <person name="Plachetzki D.C."/>
            <person name="Zhai Y."/>
            <person name="Adamski M."/>
            <person name="Calcino A."/>
            <person name="Cummins S.F."/>
            <person name="Goodstein D.M."/>
            <person name="Harris C."/>
            <person name="Jackson D.J."/>
            <person name="Leys S.P."/>
            <person name="Shu S."/>
            <person name="Woodcroft B.J."/>
            <person name="Vervoort M."/>
            <person name="Kosik K.S."/>
            <person name="Manning G."/>
            <person name="Degnan B.M."/>
            <person name="Rokhsar D.S."/>
        </authorList>
    </citation>
    <scope>NUCLEOTIDE SEQUENCE [LARGE SCALE GENOMIC DNA]</scope>
</reference>
<dbReference type="PIRSF" id="PIRSF500210">
    <property type="entry name" value="FBPtase"/>
    <property type="match status" value="1"/>
</dbReference>
<dbReference type="GO" id="GO:0006000">
    <property type="term" value="P:fructose metabolic process"/>
    <property type="evidence" value="ECO:0007669"/>
    <property type="project" value="TreeGrafter"/>
</dbReference>
<evidence type="ECO:0000256" key="15">
    <source>
        <dbReference type="ARBA" id="ARBA00022949"/>
    </source>
</evidence>
<evidence type="ECO:0000256" key="5">
    <source>
        <dbReference type="ARBA" id="ARBA00004282"/>
    </source>
</evidence>
<dbReference type="STRING" id="400682.A0A1X7UU22"/>
<dbReference type="Gene3D" id="3.40.190.80">
    <property type="match status" value="1"/>
</dbReference>
<evidence type="ECO:0000259" key="26">
    <source>
        <dbReference type="Pfam" id="PF18913"/>
    </source>
</evidence>
<dbReference type="EC" id="3.1.3.11" evidence="8"/>
<dbReference type="GO" id="GO:0005829">
    <property type="term" value="C:cytosol"/>
    <property type="evidence" value="ECO:0007669"/>
    <property type="project" value="TreeGrafter"/>
</dbReference>
<dbReference type="FunFam" id="3.30.540.10:FF:000005">
    <property type="entry name" value="Fructose-1,6-bisphosphatase isozyme 2"/>
    <property type="match status" value="1"/>
</dbReference>
<comment type="function">
    <text evidence="19">Catalyzes the hydrolysis of fructose 1,6-bisphosphate to fructose 6-phosphate in the presence of divalent cations and probably participates in glycogen synthesis from carbohydrate precursors, such as lactate.</text>
</comment>
<evidence type="ECO:0000256" key="24">
    <source>
        <dbReference type="RuleBase" id="RU000508"/>
    </source>
</evidence>
<evidence type="ECO:0000256" key="6">
    <source>
        <dbReference type="ARBA" id="ARBA00004742"/>
    </source>
</evidence>
<dbReference type="InterPro" id="IPR000146">
    <property type="entry name" value="FBPase_class-1"/>
</dbReference>
<dbReference type="GO" id="GO:0030388">
    <property type="term" value="P:fructose 1,6-bisphosphate metabolic process"/>
    <property type="evidence" value="ECO:0007669"/>
    <property type="project" value="TreeGrafter"/>
</dbReference>
<dbReference type="Pfam" id="PF00316">
    <property type="entry name" value="FBPase"/>
    <property type="match status" value="1"/>
</dbReference>
<evidence type="ECO:0000256" key="16">
    <source>
        <dbReference type="ARBA" id="ARBA00023242"/>
    </source>
</evidence>
<dbReference type="PANTHER" id="PTHR11556">
    <property type="entry name" value="FRUCTOSE-1,6-BISPHOSPHATASE-RELATED"/>
    <property type="match status" value="1"/>
</dbReference>
<keyword evidence="17 24" id="KW-0119">Carbohydrate metabolism</keyword>
<feature type="domain" description="Fructose-1-6-bisphosphatase class I N-terminal" evidence="25">
    <location>
        <begin position="11"/>
        <end position="196"/>
    </location>
</feature>